<dbReference type="InterPro" id="IPR006311">
    <property type="entry name" value="TAT_signal"/>
</dbReference>
<comment type="caution">
    <text evidence="1">The sequence shown here is derived from an EMBL/GenBank/DDBJ whole genome shotgun (WGS) entry which is preliminary data.</text>
</comment>
<accession>A0A418X8Q7</accession>
<dbReference type="AlphaFoldDB" id="A0A418X8Q7"/>
<dbReference type="SUPFAM" id="SSF52833">
    <property type="entry name" value="Thioredoxin-like"/>
    <property type="match status" value="1"/>
</dbReference>
<protein>
    <recommendedName>
        <fullName evidence="3">SCO family protein</fullName>
    </recommendedName>
</protein>
<proteinExistence type="predicted"/>
<dbReference type="InterPro" id="IPR036249">
    <property type="entry name" value="Thioredoxin-like_sf"/>
</dbReference>
<reference evidence="1 2" key="1">
    <citation type="submission" date="2018-09" db="EMBL/GenBank/DDBJ databases">
        <authorList>
            <person name="Zhu H."/>
        </authorList>
    </citation>
    <scope>NUCLEOTIDE SEQUENCE [LARGE SCALE GENOMIC DNA]</scope>
    <source>
        <strain evidence="1 2">K1S02-6</strain>
    </source>
</reference>
<evidence type="ECO:0000313" key="1">
    <source>
        <dbReference type="EMBL" id="RJG08865.1"/>
    </source>
</evidence>
<dbReference type="Gene3D" id="3.40.30.10">
    <property type="entry name" value="Glutaredoxin"/>
    <property type="match status" value="1"/>
</dbReference>
<dbReference type="OrthoDB" id="5794163at2"/>
<name>A0A418X8Q7_9PSED</name>
<evidence type="ECO:0000313" key="2">
    <source>
        <dbReference type="Proteomes" id="UP000284021"/>
    </source>
</evidence>
<dbReference type="RefSeq" id="WP_119956664.1">
    <property type="nucleotide sequence ID" value="NZ_QYUR01000008.1"/>
</dbReference>
<dbReference type="PROSITE" id="PS51318">
    <property type="entry name" value="TAT"/>
    <property type="match status" value="1"/>
</dbReference>
<sequence length="96" mass="10278">MNTRRNLLAGIGALGATALGWAAWRGVSEAPQLVRSAAAAGERFPNARLYTHEGKAVSFYDDLIRDKVVAINMMYASCAGICPTATANLRLVQKLL</sequence>
<organism evidence="1 2">
    <name type="scientific">Pseudomonas cavernicola</name>
    <dbReference type="NCBI Taxonomy" id="2320866"/>
    <lineage>
        <taxon>Bacteria</taxon>
        <taxon>Pseudomonadati</taxon>
        <taxon>Pseudomonadota</taxon>
        <taxon>Gammaproteobacteria</taxon>
        <taxon>Pseudomonadales</taxon>
        <taxon>Pseudomonadaceae</taxon>
        <taxon>Pseudomonas</taxon>
    </lineage>
</organism>
<dbReference type="Proteomes" id="UP000284021">
    <property type="component" value="Unassembled WGS sequence"/>
</dbReference>
<gene>
    <name evidence="1" type="ORF">D3879_23730</name>
</gene>
<evidence type="ECO:0008006" key="3">
    <source>
        <dbReference type="Google" id="ProtNLM"/>
    </source>
</evidence>
<dbReference type="EMBL" id="QYUR01000008">
    <property type="protein sequence ID" value="RJG08865.1"/>
    <property type="molecule type" value="Genomic_DNA"/>
</dbReference>
<keyword evidence="2" id="KW-1185">Reference proteome</keyword>